<sequence length="727" mass="79845">MVVRDRPAGRGPAPDRRGQTMDKDGMIALDDGAPAPLGAHFDGRGINFALFSGHATAVDLCLFDASGRVQTDVVRLPRRTDDVWHGHLAGLLPGQLYGYRVHGPWEPARGHRFNPSKLTLDPYARELHGRVRWHDALYAYRRGLQRDDQVDRRDSAPMMPKGIVTAPEALLPDDPPLRRPLTDSVIYEAHVRALTQAHPGVPLPWRGSYAALGHPAVVDHLVGLGVTAVELLPIQAFVDDRFLVERGLTNFWGYSPLNYFSPEPRYLGPGGSAGLRAAIRQLHAAGIEVLMDVVYNHTCEADRHGPSLSFRGVDNASYYKLRPDDPRQDIDCTGCGNTLDVAHPRVLQMVLDSLRHWVEAYRIDGFRFDLASSLARSPHDFTPRAAVFQALLQDPVLSRVKLIAEPWDVGMGGYQLGGFPIGWSDWNDQFRDAARGFWRGDDGQLPRLTQGLTGSREIFAPSGRGPSASINFITSHDGYTLADVVSYEHKHNEANREDNRDGHGHNVSRNYGVEGPTEDPAVAGVRARQKRNLLATILLAQGAPMLLMGDERSRTQGGNNNAYCQDNATSWMDWENDGGDPALLAFLRNLLALRREHRALRRRKFLTGEKVASNGLKDVHWLSPCGAEMDDAAWGDAARRAFGMQIGNDAPDGRRLLILANAAEAPVEFHLARVVGGPWAPVFDTTAPDGRPLAREAVRAGGQVRLPERALVVLARSAARAPRGAGG</sequence>
<organism evidence="6 7">
    <name type="scientific">Methylobacterium crusticola</name>
    <dbReference type="NCBI Taxonomy" id="1697972"/>
    <lineage>
        <taxon>Bacteria</taxon>
        <taxon>Pseudomonadati</taxon>
        <taxon>Pseudomonadota</taxon>
        <taxon>Alphaproteobacteria</taxon>
        <taxon>Hyphomicrobiales</taxon>
        <taxon>Methylobacteriaceae</taxon>
        <taxon>Methylobacterium</taxon>
    </lineage>
</organism>
<dbReference type="Proteomes" id="UP001055167">
    <property type="component" value="Unassembled WGS sequence"/>
</dbReference>
<comment type="similarity">
    <text evidence="1">Belongs to the glycosyl hydrolase 13 family.</text>
</comment>
<dbReference type="Gene3D" id="3.20.20.80">
    <property type="entry name" value="Glycosidases"/>
    <property type="match status" value="1"/>
</dbReference>
<keyword evidence="7" id="KW-1185">Reference proteome</keyword>
<dbReference type="InterPro" id="IPR017853">
    <property type="entry name" value="GH"/>
</dbReference>
<gene>
    <name evidence="6" type="primary">glgX_2</name>
    <name evidence="6" type="ORF">OPKNFCMD_0671</name>
</gene>
<reference evidence="6" key="1">
    <citation type="journal article" date="2021" name="Front. Microbiol.">
        <title>Comprehensive Comparative Genomics and Phenotyping of Methylobacterium Species.</title>
        <authorList>
            <person name="Alessa O."/>
            <person name="Ogura Y."/>
            <person name="Fujitani Y."/>
            <person name="Takami H."/>
            <person name="Hayashi T."/>
            <person name="Sahin N."/>
            <person name="Tani A."/>
        </authorList>
    </citation>
    <scope>NUCLEOTIDE SEQUENCE</scope>
    <source>
        <strain evidence="6">KCTC 52305</strain>
    </source>
</reference>
<evidence type="ECO:0000256" key="2">
    <source>
        <dbReference type="ARBA" id="ARBA00022801"/>
    </source>
</evidence>
<dbReference type="EMBL" id="BPQH01000002">
    <property type="protein sequence ID" value="GJD47958.1"/>
    <property type="molecule type" value="Genomic_DNA"/>
</dbReference>
<evidence type="ECO:0000256" key="4">
    <source>
        <dbReference type="SAM" id="MobiDB-lite"/>
    </source>
</evidence>
<dbReference type="InterPro" id="IPR013783">
    <property type="entry name" value="Ig-like_fold"/>
</dbReference>
<keyword evidence="2" id="KW-0378">Hydrolase</keyword>
<dbReference type="SUPFAM" id="SSF81296">
    <property type="entry name" value="E set domains"/>
    <property type="match status" value="1"/>
</dbReference>
<dbReference type="SMART" id="SM00642">
    <property type="entry name" value="Aamy"/>
    <property type="match status" value="1"/>
</dbReference>
<evidence type="ECO:0000313" key="6">
    <source>
        <dbReference type="EMBL" id="GJD47958.1"/>
    </source>
</evidence>
<comment type="caution">
    <text evidence="6">The sequence shown here is derived from an EMBL/GenBank/DDBJ whole genome shotgun (WGS) entry which is preliminary data.</text>
</comment>
<feature type="domain" description="Glycosyl hydrolase family 13 catalytic" evidence="5">
    <location>
        <begin position="184"/>
        <end position="594"/>
    </location>
</feature>
<dbReference type="Pfam" id="PF02922">
    <property type="entry name" value="CBM_48"/>
    <property type="match status" value="1"/>
</dbReference>
<dbReference type="InterPro" id="IPR013780">
    <property type="entry name" value="Glyco_hydro_b"/>
</dbReference>
<proteinExistence type="inferred from homology"/>
<reference evidence="6" key="2">
    <citation type="submission" date="2021-08" db="EMBL/GenBank/DDBJ databases">
        <authorList>
            <person name="Tani A."/>
            <person name="Ola A."/>
            <person name="Ogura Y."/>
            <person name="Katsura K."/>
            <person name="Hayashi T."/>
        </authorList>
    </citation>
    <scope>NUCLEOTIDE SEQUENCE</scope>
    <source>
        <strain evidence="6">KCTC 52305</strain>
    </source>
</reference>
<dbReference type="SUPFAM" id="SSF51011">
    <property type="entry name" value="Glycosyl hydrolase domain"/>
    <property type="match status" value="1"/>
</dbReference>
<feature type="region of interest" description="Disordered" evidence="4">
    <location>
        <begin position="491"/>
        <end position="518"/>
    </location>
</feature>
<dbReference type="InterPro" id="IPR014756">
    <property type="entry name" value="Ig_E-set"/>
</dbReference>
<dbReference type="Gene3D" id="2.60.40.1180">
    <property type="entry name" value="Golgi alpha-mannosidase II"/>
    <property type="match status" value="1"/>
</dbReference>
<evidence type="ECO:0000256" key="1">
    <source>
        <dbReference type="ARBA" id="ARBA00008061"/>
    </source>
</evidence>
<evidence type="ECO:0000256" key="3">
    <source>
        <dbReference type="ARBA" id="ARBA00023295"/>
    </source>
</evidence>
<evidence type="ECO:0000313" key="7">
    <source>
        <dbReference type="Proteomes" id="UP001055167"/>
    </source>
</evidence>
<evidence type="ECO:0000259" key="5">
    <source>
        <dbReference type="SMART" id="SM00642"/>
    </source>
</evidence>
<name>A0ABQ4QRP4_9HYPH</name>
<dbReference type="InterPro" id="IPR004193">
    <property type="entry name" value="Glyco_hydro_13_N"/>
</dbReference>
<accession>A0ABQ4QRP4</accession>
<dbReference type="CDD" id="cd02856">
    <property type="entry name" value="E_set_GDE_Isoamylase_N"/>
    <property type="match status" value="1"/>
</dbReference>
<dbReference type="InterPro" id="IPR044505">
    <property type="entry name" value="GlgX_Isoamylase_N_E_set"/>
</dbReference>
<dbReference type="NCBIfam" id="TIGR02100">
    <property type="entry name" value="glgX_debranch"/>
    <property type="match status" value="1"/>
</dbReference>
<feature type="region of interest" description="Disordered" evidence="4">
    <location>
        <begin position="1"/>
        <end position="23"/>
    </location>
</feature>
<dbReference type="InterPro" id="IPR006047">
    <property type="entry name" value="GH13_cat_dom"/>
</dbReference>
<dbReference type="InterPro" id="IPR011837">
    <property type="entry name" value="Glycogen_debranch_GlgX"/>
</dbReference>
<dbReference type="SUPFAM" id="SSF51445">
    <property type="entry name" value="(Trans)glycosidases"/>
    <property type="match status" value="1"/>
</dbReference>
<feature type="compositionally biased region" description="Basic and acidic residues" evidence="4">
    <location>
        <begin position="491"/>
        <end position="504"/>
    </location>
</feature>
<dbReference type="CDD" id="cd11326">
    <property type="entry name" value="AmyAc_Glg_debranch"/>
    <property type="match status" value="1"/>
</dbReference>
<dbReference type="Gene3D" id="2.60.40.10">
    <property type="entry name" value="Immunoglobulins"/>
    <property type="match status" value="1"/>
</dbReference>
<keyword evidence="3" id="KW-0326">Glycosidase</keyword>
<protein>
    <submittedName>
        <fullName evidence="6">Glycogen operon protein GlgX</fullName>
    </submittedName>
</protein>
<dbReference type="PANTHER" id="PTHR43002">
    <property type="entry name" value="GLYCOGEN DEBRANCHING ENZYME"/>
    <property type="match status" value="1"/>
</dbReference>